<evidence type="ECO:0000256" key="2">
    <source>
        <dbReference type="ARBA" id="ARBA00022723"/>
    </source>
</evidence>
<dbReference type="SUPFAM" id="SSF109854">
    <property type="entry name" value="DinB/YfiT-like putative metalloenzymes"/>
    <property type="match status" value="1"/>
</dbReference>
<evidence type="ECO:0000256" key="1">
    <source>
        <dbReference type="ARBA" id="ARBA00022490"/>
    </source>
</evidence>
<keyword evidence="1" id="KW-0963">Cytoplasm</keyword>
<reference evidence="7" key="1">
    <citation type="submission" date="2017-04" db="EMBL/GenBank/DDBJ databases">
        <authorList>
            <person name="Varghese N."/>
            <person name="Submissions S."/>
        </authorList>
    </citation>
    <scope>NUCLEOTIDE SEQUENCE [LARGE SCALE GENOMIC DNA]</scope>
    <source>
        <strain evidence="7">DSM 19835</strain>
    </source>
</reference>
<evidence type="ECO:0000256" key="4">
    <source>
        <dbReference type="ARBA" id="ARBA00022833"/>
    </source>
</evidence>
<feature type="domain" description="DinB-like" evidence="5">
    <location>
        <begin position="34"/>
        <end position="171"/>
    </location>
</feature>
<dbReference type="GO" id="GO:0016787">
    <property type="term" value="F:hydrolase activity"/>
    <property type="evidence" value="ECO:0007669"/>
    <property type="project" value="UniProtKB-KW"/>
</dbReference>
<protein>
    <submittedName>
        <fullName evidence="6">DinB superfamily protein</fullName>
    </submittedName>
</protein>
<dbReference type="AlphaFoldDB" id="A0A1X7LCL5"/>
<accession>A0A1X7LCL5</accession>
<dbReference type="InterPro" id="IPR024775">
    <property type="entry name" value="DinB-like"/>
</dbReference>
<dbReference type="NCBIfam" id="NF009807">
    <property type="entry name" value="PRK13291.1"/>
    <property type="match status" value="1"/>
</dbReference>
<keyword evidence="4" id="KW-0862">Zinc</keyword>
<proteinExistence type="inferred from homology"/>
<dbReference type="EMBL" id="FXAO01000012">
    <property type="protein sequence ID" value="SMG51596.1"/>
    <property type="molecule type" value="Genomic_DNA"/>
</dbReference>
<evidence type="ECO:0000256" key="3">
    <source>
        <dbReference type="ARBA" id="ARBA00022801"/>
    </source>
</evidence>
<dbReference type="RefSeq" id="WP_085500783.1">
    <property type="nucleotide sequence ID" value="NZ_FXAO01000012.1"/>
</dbReference>
<name>A0A1X7LCL5_9FLAO</name>
<dbReference type="HAMAP" id="MF_01256">
    <property type="entry name" value="YfiT_hydrol"/>
    <property type="match status" value="1"/>
</dbReference>
<keyword evidence="7" id="KW-1185">Reference proteome</keyword>
<evidence type="ECO:0000313" key="7">
    <source>
        <dbReference type="Proteomes" id="UP000193420"/>
    </source>
</evidence>
<dbReference type="STRING" id="188872.SAMN03080602_04121"/>
<dbReference type="InterPro" id="IPR023774">
    <property type="entry name" value="Put_metal_dep_hydrolase_YfiT"/>
</dbReference>
<gene>
    <name evidence="6" type="ORF">SAMN03080602_04121</name>
</gene>
<keyword evidence="3" id="KW-0378">Hydrolase</keyword>
<sequence length="183" mass="21047">MEESTLEELKYPIGHFVFPKMVNDVTLSDWISELEALPTRLEDLVVHLSEQQLNTPYRPGGWTIRQLVHHIGDSHHNSYTRFKWALTEDNPIIKAYDEKEWSKLSDANNAPIILSLNYLKALHAKLVYLLKGLSKADLERVYIHPDGHIAVSLLENIGKYAWHGNHHLAHIEGIIDRKGWSCP</sequence>
<dbReference type="Gene3D" id="1.20.120.450">
    <property type="entry name" value="dinb family like domain"/>
    <property type="match status" value="1"/>
</dbReference>
<dbReference type="GO" id="GO:0046872">
    <property type="term" value="F:metal ion binding"/>
    <property type="evidence" value="ECO:0007669"/>
    <property type="project" value="UniProtKB-KW"/>
</dbReference>
<evidence type="ECO:0000313" key="6">
    <source>
        <dbReference type="EMBL" id="SMG51596.1"/>
    </source>
</evidence>
<dbReference type="InterPro" id="IPR034660">
    <property type="entry name" value="DinB/YfiT-like"/>
</dbReference>
<evidence type="ECO:0000259" key="5">
    <source>
        <dbReference type="Pfam" id="PF12867"/>
    </source>
</evidence>
<dbReference type="Proteomes" id="UP000193420">
    <property type="component" value="Unassembled WGS sequence"/>
</dbReference>
<organism evidence="6 7">
    <name type="scientific">Arenibacter troitsensis</name>
    <dbReference type="NCBI Taxonomy" id="188872"/>
    <lineage>
        <taxon>Bacteria</taxon>
        <taxon>Pseudomonadati</taxon>
        <taxon>Bacteroidota</taxon>
        <taxon>Flavobacteriia</taxon>
        <taxon>Flavobacteriales</taxon>
        <taxon>Flavobacteriaceae</taxon>
        <taxon>Arenibacter</taxon>
    </lineage>
</organism>
<dbReference type="Pfam" id="PF12867">
    <property type="entry name" value="DinB_2"/>
    <property type="match status" value="1"/>
</dbReference>
<keyword evidence="2" id="KW-0479">Metal-binding</keyword>
<dbReference type="OrthoDB" id="9796039at2"/>